<sequence>MLIVSKQKFARVSPRKLRLIASSIKKANSPEEAISYLELVPQKAAVVLAKVIKTAIANAKNNSKVEGVLKVKELQINQGPTLKRGIAVSRGRFHPIQKKTSHVTVILETEQQKDGKEVKR</sequence>
<dbReference type="GO" id="GO:0019843">
    <property type="term" value="F:rRNA binding"/>
    <property type="evidence" value="ECO:0007669"/>
    <property type="project" value="UniProtKB-KW"/>
</dbReference>
<evidence type="ECO:0000256" key="5">
    <source>
        <dbReference type="ARBA" id="ARBA00023274"/>
    </source>
</evidence>
<evidence type="ECO:0000256" key="8">
    <source>
        <dbReference type="RuleBase" id="RU004008"/>
    </source>
</evidence>
<evidence type="ECO:0000256" key="3">
    <source>
        <dbReference type="ARBA" id="ARBA00022884"/>
    </source>
</evidence>
<dbReference type="Proteomes" id="UP000178319">
    <property type="component" value="Unassembled WGS sequence"/>
</dbReference>
<dbReference type="PANTHER" id="PTHR13501">
    <property type="entry name" value="CHLOROPLAST 50S RIBOSOMAL PROTEIN L22-RELATED"/>
    <property type="match status" value="1"/>
</dbReference>
<evidence type="ECO:0000313" key="10">
    <source>
        <dbReference type="Proteomes" id="UP000178319"/>
    </source>
</evidence>
<dbReference type="EMBL" id="MHBZ01000010">
    <property type="protein sequence ID" value="OGY11863.1"/>
    <property type="molecule type" value="Genomic_DNA"/>
</dbReference>
<keyword evidence="3 7" id="KW-0694">RNA-binding</keyword>
<dbReference type="InterPro" id="IPR001063">
    <property type="entry name" value="Ribosomal_uL22"/>
</dbReference>
<evidence type="ECO:0000256" key="6">
    <source>
        <dbReference type="RuleBase" id="RU004005"/>
    </source>
</evidence>
<comment type="caution">
    <text evidence="9">The sequence shown here is derived from an EMBL/GenBank/DDBJ whole genome shotgun (WGS) entry which is preliminary data.</text>
</comment>
<dbReference type="GO" id="GO:0003735">
    <property type="term" value="F:structural constituent of ribosome"/>
    <property type="evidence" value="ECO:0007669"/>
    <property type="project" value="InterPro"/>
</dbReference>
<keyword evidence="5 6" id="KW-0687">Ribonucleoprotein</keyword>
<dbReference type="GO" id="GO:0006412">
    <property type="term" value="P:translation"/>
    <property type="evidence" value="ECO:0007669"/>
    <property type="project" value="InterPro"/>
</dbReference>
<protein>
    <recommendedName>
        <fullName evidence="8">50S ribosomal protein L22</fullName>
    </recommendedName>
</protein>
<dbReference type="InterPro" id="IPR036394">
    <property type="entry name" value="Ribosomal_uL22_sf"/>
</dbReference>
<name>A0A1G1V928_9BACT</name>
<comment type="similarity">
    <text evidence="1 6">Belongs to the universal ribosomal protein uL22 family.</text>
</comment>
<evidence type="ECO:0000256" key="7">
    <source>
        <dbReference type="RuleBase" id="RU004006"/>
    </source>
</evidence>
<dbReference type="CDD" id="cd00336">
    <property type="entry name" value="Ribosomal_L22"/>
    <property type="match status" value="1"/>
</dbReference>
<proteinExistence type="inferred from homology"/>
<dbReference type="GO" id="GO:0022625">
    <property type="term" value="C:cytosolic large ribosomal subunit"/>
    <property type="evidence" value="ECO:0007669"/>
    <property type="project" value="TreeGrafter"/>
</dbReference>
<evidence type="ECO:0000313" key="9">
    <source>
        <dbReference type="EMBL" id="OGY11863.1"/>
    </source>
</evidence>
<dbReference type="Pfam" id="PF00237">
    <property type="entry name" value="Ribosomal_L22"/>
    <property type="match status" value="1"/>
</dbReference>
<gene>
    <name evidence="9" type="ORF">A3D26_01155</name>
</gene>
<keyword evidence="2 7" id="KW-0699">rRNA-binding</keyword>
<comment type="subunit">
    <text evidence="7">Part of the 50S ribosomal subunit.</text>
</comment>
<dbReference type="STRING" id="1797516.A3D26_01155"/>
<dbReference type="SUPFAM" id="SSF54843">
    <property type="entry name" value="Ribosomal protein L22"/>
    <property type="match status" value="1"/>
</dbReference>
<dbReference type="PANTHER" id="PTHR13501:SF8">
    <property type="entry name" value="LARGE RIBOSOMAL SUBUNIT PROTEIN UL22M"/>
    <property type="match status" value="1"/>
</dbReference>
<reference evidence="9 10" key="1">
    <citation type="journal article" date="2016" name="Nat. Commun.">
        <title>Thousands of microbial genomes shed light on interconnected biogeochemical processes in an aquifer system.</title>
        <authorList>
            <person name="Anantharaman K."/>
            <person name="Brown C.T."/>
            <person name="Hug L.A."/>
            <person name="Sharon I."/>
            <person name="Castelle C.J."/>
            <person name="Probst A.J."/>
            <person name="Thomas B.C."/>
            <person name="Singh A."/>
            <person name="Wilkins M.J."/>
            <person name="Karaoz U."/>
            <person name="Brodie E.L."/>
            <person name="Williams K.H."/>
            <person name="Hubbard S.S."/>
            <person name="Banfield J.F."/>
        </authorList>
    </citation>
    <scope>NUCLEOTIDE SEQUENCE [LARGE SCALE GENOMIC DNA]</scope>
</reference>
<evidence type="ECO:0000256" key="4">
    <source>
        <dbReference type="ARBA" id="ARBA00022980"/>
    </source>
</evidence>
<dbReference type="Gene3D" id="3.90.470.10">
    <property type="entry name" value="Ribosomal protein L22/L17"/>
    <property type="match status" value="1"/>
</dbReference>
<dbReference type="NCBIfam" id="TIGR01044">
    <property type="entry name" value="rplV_bact"/>
    <property type="match status" value="1"/>
</dbReference>
<dbReference type="InterPro" id="IPR047867">
    <property type="entry name" value="Ribosomal_uL22_bac/org-type"/>
</dbReference>
<keyword evidence="4 6" id="KW-0689">Ribosomal protein</keyword>
<organism evidence="9 10">
    <name type="scientific">Candidatus Blackburnbacteria bacterium RIFCSPHIGHO2_02_FULL_44_20</name>
    <dbReference type="NCBI Taxonomy" id="1797516"/>
    <lineage>
        <taxon>Bacteria</taxon>
        <taxon>Candidatus Blackburniibacteriota</taxon>
    </lineage>
</organism>
<comment type="function">
    <text evidence="8">This protein binds specifically to 23S rRNA; its binding is stimulated by other ribosomal proteins, e.g., L4, L17, and L20. It is important during the early stages of 50S assembly. It makes multiple contacts with different domains of the 23S rRNA in the assembled 50S subunit and ribosome.</text>
</comment>
<evidence type="ECO:0000256" key="1">
    <source>
        <dbReference type="ARBA" id="ARBA00009451"/>
    </source>
</evidence>
<dbReference type="InterPro" id="IPR005727">
    <property type="entry name" value="Ribosomal_uL22_bac/chlpt-type"/>
</dbReference>
<accession>A0A1G1V928</accession>
<evidence type="ECO:0000256" key="2">
    <source>
        <dbReference type="ARBA" id="ARBA00022730"/>
    </source>
</evidence>
<dbReference type="AlphaFoldDB" id="A0A1G1V928"/>